<dbReference type="EMBL" id="MLAK01000057">
    <property type="protein sequence ID" value="OHT16931.1"/>
    <property type="molecule type" value="Genomic_DNA"/>
</dbReference>
<dbReference type="Proteomes" id="UP000179807">
    <property type="component" value="Unassembled WGS sequence"/>
</dbReference>
<name>A0A1J4L0E0_9EUKA</name>
<gene>
    <name evidence="4" type="ORF">TRFO_12815</name>
</gene>
<organism evidence="4 5">
    <name type="scientific">Tritrichomonas foetus</name>
    <dbReference type="NCBI Taxonomy" id="1144522"/>
    <lineage>
        <taxon>Eukaryota</taxon>
        <taxon>Metamonada</taxon>
        <taxon>Parabasalia</taxon>
        <taxon>Tritrichomonadida</taxon>
        <taxon>Tritrichomonadidae</taxon>
        <taxon>Tritrichomonas</taxon>
    </lineage>
</organism>
<sequence length="494" mass="55078">MFWRHKDNVILTLSIVELTMTDTAPGDVFVRWQRRGKCGVTTSVKLTTEKYVNFDAAFTMTCNFIGQSGSRWRPKNCDIELYLSASSRMKLHKWSIDLAQIERQDVNVLTLKAKCPPLGDVALVVMIQRGKSASDVSATSRGLSRSRSLSQHSSSPFPRQDSNQNLSQESDVMSEKVNSMTPEGGRNFLKNARNSMNARTQTYSSNSSSIPSLGGGTTLSGAPPKVLRPPVPMAPSRGSSANVGSNCDDDLPGHGLGSLRRRMSEKKVTVPRMPIASFDGPFADQLNDHCQSLFNKDLGWIDGAPEFAKNVLDLYMQQPRGQNFTTPISMIGQSLSQKARANIRSSMYCLYSIVYIFIELKSNGFPVEAPNASLETKMNEIFDIFTTHVFTQFFVMLDNQNSERLNELKEMFEKVNESQTSKYISQLCEFSVAAQLTPAAGKWMINELGLLECDFVDNDIMNVNDNQEMLMNPDDVLPYCHSMLLQTPVPSMED</sequence>
<proteinExistence type="predicted"/>
<evidence type="ECO:0000313" key="5">
    <source>
        <dbReference type="Proteomes" id="UP000179807"/>
    </source>
</evidence>
<dbReference type="VEuPathDB" id="TrichDB:TRFO_12815"/>
<evidence type="ECO:0000313" key="4">
    <source>
        <dbReference type="EMBL" id="OHT16931.1"/>
    </source>
</evidence>
<feature type="domain" description="C2 NT-type" evidence="3">
    <location>
        <begin position="1"/>
        <end position="131"/>
    </location>
</feature>
<accession>A0A1J4L0E0</accession>
<dbReference type="InterPro" id="IPR019448">
    <property type="entry name" value="NT-C2"/>
</dbReference>
<feature type="compositionally biased region" description="Polar residues" evidence="1">
    <location>
        <begin position="156"/>
        <end position="181"/>
    </location>
</feature>
<evidence type="ECO:0000256" key="2">
    <source>
        <dbReference type="SAM" id="SignalP"/>
    </source>
</evidence>
<comment type="caution">
    <text evidence="4">The sequence shown here is derived from an EMBL/GenBank/DDBJ whole genome shotgun (WGS) entry which is preliminary data.</text>
</comment>
<evidence type="ECO:0000256" key="1">
    <source>
        <dbReference type="SAM" id="MobiDB-lite"/>
    </source>
</evidence>
<feature type="compositionally biased region" description="Low complexity" evidence="1">
    <location>
        <begin position="137"/>
        <end position="155"/>
    </location>
</feature>
<dbReference type="PROSITE" id="PS51840">
    <property type="entry name" value="C2_NT"/>
    <property type="match status" value="1"/>
</dbReference>
<feature type="compositionally biased region" description="Polar residues" evidence="1">
    <location>
        <begin position="192"/>
        <end position="203"/>
    </location>
</feature>
<feature type="signal peptide" evidence="2">
    <location>
        <begin position="1"/>
        <end position="21"/>
    </location>
</feature>
<dbReference type="GeneID" id="94831569"/>
<keyword evidence="2" id="KW-0732">Signal</keyword>
<dbReference type="Pfam" id="PF10358">
    <property type="entry name" value="NT-C2"/>
    <property type="match status" value="1"/>
</dbReference>
<keyword evidence="5" id="KW-1185">Reference proteome</keyword>
<reference evidence="4" key="1">
    <citation type="submission" date="2016-10" db="EMBL/GenBank/DDBJ databases">
        <authorList>
            <person name="Benchimol M."/>
            <person name="Almeida L.G."/>
            <person name="Vasconcelos A.T."/>
            <person name="Perreira-Neves A."/>
            <person name="Rosa I.A."/>
            <person name="Tasca T."/>
            <person name="Bogo M.R."/>
            <person name="de Souza W."/>
        </authorList>
    </citation>
    <scope>NUCLEOTIDE SEQUENCE [LARGE SCALE GENOMIC DNA]</scope>
    <source>
        <strain evidence="4">K</strain>
    </source>
</reference>
<evidence type="ECO:0000259" key="3">
    <source>
        <dbReference type="PROSITE" id="PS51840"/>
    </source>
</evidence>
<dbReference type="RefSeq" id="XP_068370067.1">
    <property type="nucleotide sequence ID" value="XM_068496865.1"/>
</dbReference>
<feature type="region of interest" description="Disordered" evidence="1">
    <location>
        <begin position="135"/>
        <end position="258"/>
    </location>
</feature>
<protein>
    <recommendedName>
        <fullName evidence="3">C2 NT-type domain-containing protein</fullName>
    </recommendedName>
</protein>
<dbReference type="AlphaFoldDB" id="A0A1J4L0E0"/>
<feature type="chain" id="PRO_5012972676" description="C2 NT-type domain-containing protein" evidence="2">
    <location>
        <begin position="22"/>
        <end position="494"/>
    </location>
</feature>